<accession>A0ABP6L0B8</accession>
<evidence type="ECO:0000256" key="1">
    <source>
        <dbReference type="SAM" id="MobiDB-lite"/>
    </source>
</evidence>
<sequence>MSVDAKDAVPEKKFTRSSPNKPGSGMLPPQARNSASLMGMTIESYYPDDRSLVDTLTSELRADGYGGLGAYYEYRYKVCVLENGTLDACTLSERRNMFDAGCRRGC</sequence>
<comment type="caution">
    <text evidence="2">The sequence shown here is derived from an EMBL/GenBank/DDBJ whole genome shotgun (WGS) entry which is preliminary data.</text>
</comment>
<proteinExistence type="predicted"/>
<organism evidence="2 3">
    <name type="scientific">Streptosporangium longisporum</name>
    <dbReference type="NCBI Taxonomy" id="46187"/>
    <lineage>
        <taxon>Bacteria</taxon>
        <taxon>Bacillati</taxon>
        <taxon>Actinomycetota</taxon>
        <taxon>Actinomycetes</taxon>
        <taxon>Streptosporangiales</taxon>
        <taxon>Streptosporangiaceae</taxon>
        <taxon>Streptosporangium</taxon>
    </lineage>
</organism>
<reference evidence="3" key="1">
    <citation type="journal article" date="2019" name="Int. J. Syst. Evol. Microbiol.">
        <title>The Global Catalogue of Microorganisms (GCM) 10K type strain sequencing project: providing services to taxonomists for standard genome sequencing and annotation.</title>
        <authorList>
            <consortium name="The Broad Institute Genomics Platform"/>
            <consortium name="The Broad Institute Genome Sequencing Center for Infectious Disease"/>
            <person name="Wu L."/>
            <person name="Ma J."/>
        </authorList>
    </citation>
    <scope>NUCLEOTIDE SEQUENCE [LARGE SCALE GENOMIC DNA]</scope>
    <source>
        <strain evidence="3">JCM 3106</strain>
    </source>
</reference>
<feature type="compositionally biased region" description="Basic and acidic residues" evidence="1">
    <location>
        <begin position="1"/>
        <end position="14"/>
    </location>
</feature>
<protein>
    <submittedName>
        <fullName evidence="2">Uncharacterized protein</fullName>
    </submittedName>
</protein>
<keyword evidence="3" id="KW-1185">Reference proteome</keyword>
<evidence type="ECO:0000313" key="3">
    <source>
        <dbReference type="Proteomes" id="UP001499930"/>
    </source>
</evidence>
<dbReference type="Proteomes" id="UP001499930">
    <property type="component" value="Unassembled WGS sequence"/>
</dbReference>
<gene>
    <name evidence="2" type="ORF">GCM10017559_60610</name>
</gene>
<evidence type="ECO:0000313" key="2">
    <source>
        <dbReference type="EMBL" id="GAA3026546.1"/>
    </source>
</evidence>
<name>A0ABP6L0B8_9ACTN</name>
<dbReference type="EMBL" id="BAAAWD010000015">
    <property type="protein sequence ID" value="GAA3026546.1"/>
    <property type="molecule type" value="Genomic_DNA"/>
</dbReference>
<feature type="region of interest" description="Disordered" evidence="1">
    <location>
        <begin position="1"/>
        <end position="33"/>
    </location>
</feature>